<sequence length="189" mass="22197">MGESTIWFSKHVNEVYSVEINDKYYNISLDKFTKNNITNINVFKDDTIKFLQNNIKNIKSKYDKILCYLDACWEEVSPLCNEILEIAKVYRDNLIIIIDDFKVPNRNFQFDTYNGKEIGLPLVQEALNEVGDYIYYYSNTSESYHKNLRPNCCGVGKLYIISTKLLKDNNLNQNQFCVTENYINYANII</sequence>
<dbReference type="Gene3D" id="3.40.50.150">
    <property type="entry name" value="Vaccinia Virus protein VP39"/>
    <property type="match status" value="1"/>
</dbReference>
<dbReference type="SUPFAM" id="SSF53335">
    <property type="entry name" value="S-adenosyl-L-methionine-dependent methyltransferases"/>
    <property type="match status" value="1"/>
</dbReference>
<proteinExistence type="predicted"/>
<name>A0A6C0DW03_9ZZZZ</name>
<dbReference type="EMBL" id="MN739683">
    <property type="protein sequence ID" value="QHT20834.1"/>
    <property type="molecule type" value="Genomic_DNA"/>
</dbReference>
<reference evidence="1" key="1">
    <citation type="journal article" date="2020" name="Nature">
        <title>Giant virus diversity and host interactions through global metagenomics.</title>
        <authorList>
            <person name="Schulz F."/>
            <person name="Roux S."/>
            <person name="Paez-Espino D."/>
            <person name="Jungbluth S."/>
            <person name="Walsh D.A."/>
            <person name="Denef V.J."/>
            <person name="McMahon K.D."/>
            <person name="Konstantinidis K.T."/>
            <person name="Eloe-Fadrosh E.A."/>
            <person name="Kyrpides N.C."/>
            <person name="Woyke T."/>
        </authorList>
    </citation>
    <scope>NUCLEOTIDE SEQUENCE</scope>
    <source>
        <strain evidence="1">GVMAG-M-3300023174-75</strain>
    </source>
</reference>
<evidence type="ECO:0008006" key="2">
    <source>
        <dbReference type="Google" id="ProtNLM"/>
    </source>
</evidence>
<dbReference type="InterPro" id="IPR029063">
    <property type="entry name" value="SAM-dependent_MTases_sf"/>
</dbReference>
<protein>
    <recommendedName>
        <fullName evidence="2">Methyltransferase</fullName>
    </recommendedName>
</protein>
<accession>A0A6C0DW03</accession>
<organism evidence="1">
    <name type="scientific">viral metagenome</name>
    <dbReference type="NCBI Taxonomy" id="1070528"/>
    <lineage>
        <taxon>unclassified sequences</taxon>
        <taxon>metagenomes</taxon>
        <taxon>organismal metagenomes</taxon>
    </lineage>
</organism>
<evidence type="ECO:0000313" key="1">
    <source>
        <dbReference type="EMBL" id="QHT20834.1"/>
    </source>
</evidence>
<dbReference type="AlphaFoldDB" id="A0A6C0DW03"/>